<comment type="catalytic activity">
    <reaction evidence="7">
        <text>Endonucleolytic cleavage of RNA, removing 5'-extranucleotides from tRNA precursor.</text>
        <dbReference type="EC" id="3.1.26.5"/>
    </reaction>
</comment>
<dbReference type="InterPro" id="IPR000100">
    <property type="entry name" value="RNase_P"/>
</dbReference>
<dbReference type="GO" id="GO:0004526">
    <property type="term" value="F:ribonuclease P activity"/>
    <property type="evidence" value="ECO:0007669"/>
    <property type="project" value="UniProtKB-UniRule"/>
</dbReference>
<protein>
    <recommendedName>
        <fullName evidence="7 8">Ribonuclease P protein component</fullName>
        <shortName evidence="7">RNase P protein</shortName>
        <shortName evidence="7">RNaseP protein</shortName>
        <ecNumber evidence="7 8">3.1.26.5</ecNumber>
    </recommendedName>
    <alternativeName>
        <fullName evidence="7">Protein C5</fullName>
    </alternativeName>
</protein>
<evidence type="ECO:0000256" key="1">
    <source>
        <dbReference type="ARBA" id="ARBA00002663"/>
    </source>
</evidence>
<keyword evidence="3 7" id="KW-0540">Nuclease</keyword>
<dbReference type="Proteomes" id="UP000823617">
    <property type="component" value="Unassembled WGS sequence"/>
</dbReference>
<evidence type="ECO:0000256" key="3">
    <source>
        <dbReference type="ARBA" id="ARBA00022722"/>
    </source>
</evidence>
<evidence type="ECO:0000256" key="8">
    <source>
        <dbReference type="NCBIfam" id="TIGR00188"/>
    </source>
</evidence>
<dbReference type="InterPro" id="IPR014721">
    <property type="entry name" value="Ribsml_uS5_D2-typ_fold_subgr"/>
</dbReference>
<sequence length="147" mass="16403">MDSRLSKTFTKRERLCGKGAISRLLSKGLSGYAGCIRFTCMPDNGDVCDRILVSVPKKLFRRAVKRNLLKRRIRESFRLQKHCLGDAACSDIMFVYNSKEVKSFNEVYQSIGKALETIRGAGRKSIPDRCSDNCPDAGGTSGDRESD</sequence>
<dbReference type="SUPFAM" id="SSF54211">
    <property type="entry name" value="Ribosomal protein S5 domain 2-like"/>
    <property type="match status" value="1"/>
</dbReference>
<comment type="subunit">
    <text evidence="7">Consists of a catalytic RNA component (M1 or rnpB) and a protein subunit.</text>
</comment>
<dbReference type="PANTHER" id="PTHR33992:SF1">
    <property type="entry name" value="RIBONUCLEASE P PROTEIN COMPONENT"/>
    <property type="match status" value="1"/>
</dbReference>
<evidence type="ECO:0000313" key="11">
    <source>
        <dbReference type="Proteomes" id="UP000823617"/>
    </source>
</evidence>
<comment type="caution">
    <text evidence="10">The sequence shown here is derived from an EMBL/GenBank/DDBJ whole genome shotgun (WGS) entry which is preliminary data.</text>
</comment>
<feature type="region of interest" description="Disordered" evidence="9">
    <location>
        <begin position="123"/>
        <end position="147"/>
    </location>
</feature>
<dbReference type="GO" id="GO:0030677">
    <property type="term" value="C:ribonuclease P complex"/>
    <property type="evidence" value="ECO:0007669"/>
    <property type="project" value="TreeGrafter"/>
</dbReference>
<dbReference type="GO" id="GO:0000049">
    <property type="term" value="F:tRNA binding"/>
    <property type="evidence" value="ECO:0007669"/>
    <property type="project" value="UniProtKB-UniRule"/>
</dbReference>
<evidence type="ECO:0000256" key="7">
    <source>
        <dbReference type="HAMAP-Rule" id="MF_00227"/>
    </source>
</evidence>
<keyword evidence="6 7" id="KW-0694">RNA-binding</keyword>
<dbReference type="EMBL" id="JADIMK010000004">
    <property type="protein sequence ID" value="MBO8454842.1"/>
    <property type="molecule type" value="Genomic_DNA"/>
</dbReference>
<dbReference type="Pfam" id="PF00825">
    <property type="entry name" value="Ribonuclease_P"/>
    <property type="match status" value="1"/>
</dbReference>
<accession>A0A9D9HJ88</accession>
<name>A0A9D9HJ88_9BACT</name>
<keyword evidence="2 7" id="KW-0819">tRNA processing</keyword>
<dbReference type="PANTHER" id="PTHR33992">
    <property type="entry name" value="RIBONUCLEASE P PROTEIN COMPONENT"/>
    <property type="match status" value="1"/>
</dbReference>
<proteinExistence type="inferred from homology"/>
<organism evidence="10 11">
    <name type="scientific">Candidatus Cryptobacteroides intestinigallinarum</name>
    <dbReference type="NCBI Taxonomy" id="2840767"/>
    <lineage>
        <taxon>Bacteria</taxon>
        <taxon>Pseudomonadati</taxon>
        <taxon>Bacteroidota</taxon>
        <taxon>Bacteroidia</taxon>
        <taxon>Bacteroidales</taxon>
        <taxon>Candidatus Cryptobacteroides</taxon>
    </lineage>
</organism>
<dbReference type="HAMAP" id="MF_00227">
    <property type="entry name" value="RNase_P"/>
    <property type="match status" value="1"/>
</dbReference>
<dbReference type="InterPro" id="IPR020568">
    <property type="entry name" value="Ribosomal_Su5_D2-typ_SF"/>
</dbReference>
<dbReference type="GO" id="GO:0001682">
    <property type="term" value="P:tRNA 5'-leader removal"/>
    <property type="evidence" value="ECO:0007669"/>
    <property type="project" value="UniProtKB-UniRule"/>
</dbReference>
<dbReference type="GO" id="GO:0042781">
    <property type="term" value="F:3'-tRNA processing endoribonuclease activity"/>
    <property type="evidence" value="ECO:0007669"/>
    <property type="project" value="TreeGrafter"/>
</dbReference>
<reference evidence="10" key="2">
    <citation type="journal article" date="2021" name="PeerJ">
        <title>Extensive microbial diversity within the chicken gut microbiome revealed by metagenomics and culture.</title>
        <authorList>
            <person name="Gilroy R."/>
            <person name="Ravi A."/>
            <person name="Getino M."/>
            <person name="Pursley I."/>
            <person name="Horton D.L."/>
            <person name="Alikhan N.F."/>
            <person name="Baker D."/>
            <person name="Gharbi K."/>
            <person name="Hall N."/>
            <person name="Watson M."/>
            <person name="Adriaenssens E.M."/>
            <person name="Foster-Nyarko E."/>
            <person name="Jarju S."/>
            <person name="Secka A."/>
            <person name="Antonio M."/>
            <person name="Oren A."/>
            <person name="Chaudhuri R.R."/>
            <person name="La Ragione R."/>
            <person name="Hildebrand F."/>
            <person name="Pallen M.J."/>
        </authorList>
    </citation>
    <scope>NUCLEOTIDE SEQUENCE</scope>
    <source>
        <strain evidence="10">B1-3475</strain>
    </source>
</reference>
<comment type="similarity">
    <text evidence="7">Belongs to the RnpA family.</text>
</comment>
<dbReference type="AlphaFoldDB" id="A0A9D9HJ88"/>
<gene>
    <name evidence="7 10" type="primary">rnpA</name>
    <name evidence="10" type="ORF">IAC08_00345</name>
</gene>
<reference evidence="10" key="1">
    <citation type="submission" date="2020-10" db="EMBL/GenBank/DDBJ databases">
        <authorList>
            <person name="Gilroy R."/>
        </authorList>
    </citation>
    <scope>NUCLEOTIDE SEQUENCE</scope>
    <source>
        <strain evidence="10">B1-3475</strain>
    </source>
</reference>
<dbReference type="EC" id="3.1.26.5" evidence="7 8"/>
<evidence type="ECO:0000256" key="9">
    <source>
        <dbReference type="SAM" id="MobiDB-lite"/>
    </source>
</evidence>
<evidence type="ECO:0000256" key="4">
    <source>
        <dbReference type="ARBA" id="ARBA00022759"/>
    </source>
</evidence>
<dbReference type="InterPro" id="IPR020539">
    <property type="entry name" value="RNase_P_CS"/>
</dbReference>
<comment type="function">
    <text evidence="1 7">RNaseP catalyzes the removal of the 5'-leader sequence from pre-tRNA to produce the mature 5'-terminus. It can also cleave other RNA substrates such as 4.5S RNA. The protein component plays an auxiliary but essential role in vivo by binding to the 5'-leader sequence and broadening the substrate specificity of the ribozyme.</text>
</comment>
<evidence type="ECO:0000256" key="2">
    <source>
        <dbReference type="ARBA" id="ARBA00022694"/>
    </source>
</evidence>
<evidence type="ECO:0000256" key="6">
    <source>
        <dbReference type="ARBA" id="ARBA00022884"/>
    </source>
</evidence>
<dbReference type="Gene3D" id="3.30.230.10">
    <property type="match status" value="1"/>
</dbReference>
<keyword evidence="4 7" id="KW-0255">Endonuclease</keyword>
<evidence type="ECO:0000313" key="10">
    <source>
        <dbReference type="EMBL" id="MBO8454842.1"/>
    </source>
</evidence>
<evidence type="ECO:0000256" key="5">
    <source>
        <dbReference type="ARBA" id="ARBA00022801"/>
    </source>
</evidence>
<keyword evidence="5 7" id="KW-0378">Hydrolase</keyword>
<dbReference type="PROSITE" id="PS00648">
    <property type="entry name" value="RIBONUCLEASE_P"/>
    <property type="match status" value="1"/>
</dbReference>
<dbReference type="NCBIfam" id="TIGR00188">
    <property type="entry name" value="rnpA"/>
    <property type="match status" value="1"/>
</dbReference>